<feature type="region of interest" description="Disordered" evidence="2">
    <location>
        <begin position="15"/>
        <end position="44"/>
    </location>
</feature>
<accession>A0A426Z5F6</accession>
<organism evidence="3 4">
    <name type="scientific">Ensete ventricosum</name>
    <name type="common">Abyssinian banana</name>
    <name type="synonym">Musa ensete</name>
    <dbReference type="NCBI Taxonomy" id="4639"/>
    <lineage>
        <taxon>Eukaryota</taxon>
        <taxon>Viridiplantae</taxon>
        <taxon>Streptophyta</taxon>
        <taxon>Embryophyta</taxon>
        <taxon>Tracheophyta</taxon>
        <taxon>Spermatophyta</taxon>
        <taxon>Magnoliopsida</taxon>
        <taxon>Liliopsida</taxon>
        <taxon>Zingiberales</taxon>
        <taxon>Musaceae</taxon>
        <taxon>Ensete</taxon>
    </lineage>
</organism>
<dbReference type="AlphaFoldDB" id="A0A426Z5F6"/>
<dbReference type="Pfam" id="PF04832">
    <property type="entry name" value="SOUL"/>
    <property type="match status" value="1"/>
</dbReference>
<evidence type="ECO:0000256" key="1">
    <source>
        <dbReference type="ARBA" id="ARBA00009817"/>
    </source>
</evidence>
<feature type="compositionally biased region" description="Low complexity" evidence="2">
    <location>
        <begin position="15"/>
        <end position="31"/>
    </location>
</feature>
<dbReference type="EMBL" id="AMZH03008325">
    <property type="protein sequence ID" value="RRT59191.1"/>
    <property type="molecule type" value="Genomic_DNA"/>
</dbReference>
<dbReference type="PANTHER" id="PTHR11220:SF54">
    <property type="entry name" value="OS02G0533200 PROTEIN"/>
    <property type="match status" value="1"/>
</dbReference>
<comment type="caution">
    <text evidence="3">The sequence shown here is derived from an EMBL/GenBank/DDBJ whole genome shotgun (WGS) entry which is preliminary data.</text>
</comment>
<dbReference type="InterPro" id="IPR011256">
    <property type="entry name" value="Reg_factor_effector_dom_sf"/>
</dbReference>
<dbReference type="InterPro" id="IPR006917">
    <property type="entry name" value="SOUL_heme-bd"/>
</dbReference>
<evidence type="ECO:0000313" key="4">
    <source>
        <dbReference type="Proteomes" id="UP000287651"/>
    </source>
</evidence>
<reference evidence="3 4" key="1">
    <citation type="journal article" date="2014" name="Agronomy (Basel)">
        <title>A Draft Genome Sequence for Ensete ventricosum, the Drought-Tolerant Tree Against Hunger.</title>
        <authorList>
            <person name="Harrison J."/>
            <person name="Moore K.A."/>
            <person name="Paszkiewicz K."/>
            <person name="Jones T."/>
            <person name="Grant M."/>
            <person name="Ambacheew D."/>
            <person name="Muzemil S."/>
            <person name="Studholme D.J."/>
        </authorList>
    </citation>
    <scope>NUCLEOTIDE SEQUENCE [LARGE SCALE GENOMIC DNA]</scope>
</reference>
<dbReference type="Proteomes" id="UP000287651">
    <property type="component" value="Unassembled WGS sequence"/>
</dbReference>
<proteinExistence type="inferred from homology"/>
<dbReference type="Gene3D" id="3.20.80.10">
    <property type="entry name" value="Regulatory factor, effector binding domain"/>
    <property type="match status" value="1"/>
</dbReference>
<name>A0A426Z5F6_ENSVE</name>
<dbReference type="SUPFAM" id="SSF55136">
    <property type="entry name" value="Probable bacterial effector-binding domain"/>
    <property type="match status" value="1"/>
</dbReference>
<evidence type="ECO:0000256" key="2">
    <source>
        <dbReference type="SAM" id="MobiDB-lite"/>
    </source>
</evidence>
<evidence type="ECO:0000313" key="3">
    <source>
        <dbReference type="EMBL" id="RRT59191.1"/>
    </source>
</evidence>
<sequence>MATLWKPCAIVTSISKSPSHRSPSSSRSSTIVMASAERSGAATRRSPSAWETRFSLVLALASQASSVSQRYLVELASETAKYAFPRRRFEARNLEEALMSVPDLETVKFRVLKRTNEYEIREVEVRYPWRSLLLLIKCNVFVDQSPNQDKWQMSFVMPSKYGSNLPMPKDPSVSIKEVPKKTVAVAAFSGV</sequence>
<protein>
    <submittedName>
        <fullName evidence="3">Uncharacterized protein</fullName>
    </submittedName>
</protein>
<comment type="similarity">
    <text evidence="1">Belongs to the HEBP family.</text>
</comment>
<gene>
    <name evidence="3" type="ORF">B296_00027431</name>
</gene>
<dbReference type="PANTHER" id="PTHR11220">
    <property type="entry name" value="HEME-BINDING PROTEIN-RELATED"/>
    <property type="match status" value="1"/>
</dbReference>